<dbReference type="InterPro" id="IPR042307">
    <property type="entry name" value="Reeler_sf"/>
</dbReference>
<dbReference type="PROSITE" id="PS51019">
    <property type="entry name" value="REELIN"/>
    <property type="match status" value="2"/>
</dbReference>
<dbReference type="GO" id="GO:0016020">
    <property type="term" value="C:membrane"/>
    <property type="evidence" value="ECO:0007669"/>
    <property type="project" value="TreeGrafter"/>
</dbReference>
<dbReference type="Gene3D" id="2.60.40.4060">
    <property type="entry name" value="Reeler domain"/>
    <property type="match status" value="2"/>
</dbReference>
<name>A0AAD5KKD4_9CRUS</name>
<dbReference type="Pfam" id="PF02014">
    <property type="entry name" value="Reeler"/>
    <property type="match status" value="2"/>
</dbReference>
<dbReference type="EMBL" id="WJBH02000008">
    <property type="protein sequence ID" value="KAI9554352.1"/>
    <property type="molecule type" value="Genomic_DNA"/>
</dbReference>
<dbReference type="PANTHER" id="PTHR45828">
    <property type="entry name" value="CYTOCHROME B561/FERRIC REDUCTASE TRANSMEMBRANE"/>
    <property type="match status" value="1"/>
</dbReference>
<evidence type="ECO:0000313" key="2">
    <source>
        <dbReference type="EMBL" id="KAI9554352.1"/>
    </source>
</evidence>
<gene>
    <name evidence="2" type="ORF">GHT06_019624</name>
</gene>
<dbReference type="PANTHER" id="PTHR45828:SF36">
    <property type="entry name" value="REELIN DOMAIN-CONTAINING PROTEIN"/>
    <property type="match status" value="1"/>
</dbReference>
<feature type="domain" description="Reelin" evidence="1">
    <location>
        <begin position="62"/>
        <end position="233"/>
    </location>
</feature>
<dbReference type="AlphaFoldDB" id="A0AAD5KKD4"/>
<dbReference type="InterPro" id="IPR051237">
    <property type="entry name" value="Ferric-chelate_Red/DefProt"/>
</dbReference>
<accession>A0AAD5KKD4</accession>
<dbReference type="Proteomes" id="UP000820818">
    <property type="component" value="Linkage Group LG8"/>
</dbReference>
<proteinExistence type="predicted"/>
<sequence length="442" mass="48659">MLRCHAFAGSTASVWTDTNRTKHIQPGKELRREKTLVNKISTIAYVFRFNPSTPPTRIAAFWLLMVAPIHGSPNGAPTAACESMTPGHGYDVQNNSSPFNTEIPAGTIAFMDDPVHLELRASSGTYFKGFLIMAFDKNDNSANPRPIGTFKLIAGSDGQLKNCGTGTMNAVTHTNNVGKNLVRVDWQPPKYYMGTAIFRTTYVQDVSTYWVKTESITVTFVMPDGSTHDPMMTMRADKMRFLLSCHQRIMFTCVVFSVFTLLALPIANASPNGAPTAACESMTPQHGYEPQTSASPFQTEIPVGEYVLMDDPVQLELRASAGTTFKGFLIMAFDKDDNTRPIGTFTAPVDGQLLNCTEGYMNAVTHINPNEKSLVKIEWQPPLYYMGTAVFRTTFVQNNMTYWVKTESIGVSFVMEIPSSASQSSTTWAGLIIASLLALLIQ</sequence>
<protein>
    <recommendedName>
        <fullName evidence="1">Reelin domain-containing protein</fullName>
    </recommendedName>
</protein>
<keyword evidence="3" id="KW-1185">Reference proteome</keyword>
<comment type="caution">
    <text evidence="2">The sequence shown here is derived from an EMBL/GenBank/DDBJ whole genome shotgun (WGS) entry which is preliminary data.</text>
</comment>
<reference evidence="2 3" key="1">
    <citation type="submission" date="2022-05" db="EMBL/GenBank/DDBJ databases">
        <title>A multi-omics perspective on studying reproductive biology in Daphnia sinensis.</title>
        <authorList>
            <person name="Jia J."/>
        </authorList>
    </citation>
    <scope>NUCLEOTIDE SEQUENCE [LARGE SCALE GENOMIC DNA]</scope>
    <source>
        <strain evidence="2 3">WSL</strain>
    </source>
</reference>
<feature type="domain" description="Reelin" evidence="1">
    <location>
        <begin position="264"/>
        <end position="426"/>
    </location>
</feature>
<evidence type="ECO:0000259" key="1">
    <source>
        <dbReference type="PROSITE" id="PS51019"/>
    </source>
</evidence>
<evidence type="ECO:0000313" key="3">
    <source>
        <dbReference type="Proteomes" id="UP000820818"/>
    </source>
</evidence>
<dbReference type="InterPro" id="IPR002861">
    <property type="entry name" value="Reeler_dom"/>
</dbReference>
<organism evidence="2 3">
    <name type="scientific">Daphnia sinensis</name>
    <dbReference type="NCBI Taxonomy" id="1820382"/>
    <lineage>
        <taxon>Eukaryota</taxon>
        <taxon>Metazoa</taxon>
        <taxon>Ecdysozoa</taxon>
        <taxon>Arthropoda</taxon>
        <taxon>Crustacea</taxon>
        <taxon>Branchiopoda</taxon>
        <taxon>Diplostraca</taxon>
        <taxon>Cladocera</taxon>
        <taxon>Anomopoda</taxon>
        <taxon>Daphniidae</taxon>
        <taxon>Daphnia</taxon>
        <taxon>Daphnia similis group</taxon>
    </lineage>
</organism>
<dbReference type="CDD" id="cd08544">
    <property type="entry name" value="Reeler"/>
    <property type="match status" value="2"/>
</dbReference>